<comment type="caution">
    <text evidence="1">The sequence shown here is derived from an EMBL/GenBank/DDBJ whole genome shotgun (WGS) entry which is preliminary data.</text>
</comment>
<sequence length="208" mass="23695">MAALPEKEASSVVIRFIIIPEGYDRNGWKFFAQTISSWCKGVGGKSSQSSGNQVQGQKQVVKNIEQKVPEVRVIEKQPPKASDISKLMGDWKKAFVCEKEKVSDRWNLIQLELSKWLECNITLIPFQINRAAFFCQNLDKADYLSGNLLLKSGVEVYLSRWVPEANSIKSHRFFFPGGWISIEGLPFYLWREEVFLKIAENFGGLIDS</sequence>
<reference evidence="1 2" key="1">
    <citation type="journal article" date="2024" name="Plant J.">
        <title>Genome sequences and population genomics reveal climatic adaptation and genomic divergence between two closely related sweetgum species.</title>
        <authorList>
            <person name="Xu W.Q."/>
            <person name="Ren C.Q."/>
            <person name="Zhang X.Y."/>
            <person name="Comes H.P."/>
            <person name="Liu X.H."/>
            <person name="Li Y.G."/>
            <person name="Kettle C.J."/>
            <person name="Jalonen R."/>
            <person name="Gaisberger H."/>
            <person name="Ma Y.Z."/>
            <person name="Qiu Y.X."/>
        </authorList>
    </citation>
    <scope>NUCLEOTIDE SEQUENCE [LARGE SCALE GENOMIC DNA]</scope>
    <source>
        <strain evidence="1">Hangzhou</strain>
    </source>
</reference>
<proteinExistence type="predicted"/>
<organism evidence="1 2">
    <name type="scientific">Liquidambar formosana</name>
    <name type="common">Formosan gum</name>
    <dbReference type="NCBI Taxonomy" id="63359"/>
    <lineage>
        <taxon>Eukaryota</taxon>
        <taxon>Viridiplantae</taxon>
        <taxon>Streptophyta</taxon>
        <taxon>Embryophyta</taxon>
        <taxon>Tracheophyta</taxon>
        <taxon>Spermatophyta</taxon>
        <taxon>Magnoliopsida</taxon>
        <taxon>eudicotyledons</taxon>
        <taxon>Gunneridae</taxon>
        <taxon>Pentapetalae</taxon>
        <taxon>Saxifragales</taxon>
        <taxon>Altingiaceae</taxon>
        <taxon>Liquidambar</taxon>
    </lineage>
</organism>
<keyword evidence="2" id="KW-1185">Reference proteome</keyword>
<name>A0AAP0RLU7_LIQFO</name>
<dbReference type="Proteomes" id="UP001415857">
    <property type="component" value="Unassembled WGS sequence"/>
</dbReference>
<dbReference type="AlphaFoldDB" id="A0AAP0RLU7"/>
<evidence type="ECO:0000313" key="2">
    <source>
        <dbReference type="Proteomes" id="UP001415857"/>
    </source>
</evidence>
<accession>A0AAP0RLU7</accession>
<dbReference type="EMBL" id="JBBPBK010000009">
    <property type="protein sequence ID" value="KAK9278431.1"/>
    <property type="molecule type" value="Genomic_DNA"/>
</dbReference>
<gene>
    <name evidence="1" type="ORF">L1049_027996</name>
</gene>
<evidence type="ECO:0000313" key="1">
    <source>
        <dbReference type="EMBL" id="KAK9278431.1"/>
    </source>
</evidence>
<protein>
    <recommendedName>
        <fullName evidence="3">DUF4283 domain-containing protein</fullName>
    </recommendedName>
</protein>
<evidence type="ECO:0008006" key="3">
    <source>
        <dbReference type="Google" id="ProtNLM"/>
    </source>
</evidence>